<accession>A0A9P8CAB4</accession>
<feature type="compositionally biased region" description="Polar residues" evidence="1">
    <location>
        <begin position="126"/>
        <end position="152"/>
    </location>
</feature>
<evidence type="ECO:0000313" key="2">
    <source>
        <dbReference type="EMBL" id="KAG9239728.1"/>
    </source>
</evidence>
<dbReference type="EMBL" id="MU251356">
    <property type="protein sequence ID" value="KAG9239728.1"/>
    <property type="molecule type" value="Genomic_DNA"/>
</dbReference>
<feature type="compositionally biased region" description="Basic and acidic residues" evidence="1">
    <location>
        <begin position="67"/>
        <end position="77"/>
    </location>
</feature>
<protein>
    <submittedName>
        <fullName evidence="2">Uncharacterized protein</fullName>
    </submittedName>
</protein>
<name>A0A9P8CAB4_9HELO</name>
<keyword evidence="3" id="KW-1185">Reference proteome</keyword>
<feature type="region of interest" description="Disordered" evidence="1">
    <location>
        <begin position="120"/>
        <end position="187"/>
    </location>
</feature>
<reference evidence="2" key="1">
    <citation type="journal article" date="2021" name="IMA Fungus">
        <title>Genomic characterization of three marine fungi, including Emericellopsis atlantica sp. nov. with signatures of a generalist lifestyle and marine biomass degradation.</title>
        <authorList>
            <person name="Hagestad O.C."/>
            <person name="Hou L."/>
            <person name="Andersen J.H."/>
            <person name="Hansen E.H."/>
            <person name="Altermark B."/>
            <person name="Li C."/>
            <person name="Kuhnert E."/>
            <person name="Cox R.J."/>
            <person name="Crous P.W."/>
            <person name="Spatafora J.W."/>
            <person name="Lail K."/>
            <person name="Amirebrahimi M."/>
            <person name="Lipzen A."/>
            <person name="Pangilinan J."/>
            <person name="Andreopoulos W."/>
            <person name="Hayes R.D."/>
            <person name="Ng V."/>
            <person name="Grigoriev I.V."/>
            <person name="Jackson S.A."/>
            <person name="Sutton T.D.S."/>
            <person name="Dobson A.D.W."/>
            <person name="Rama T."/>
        </authorList>
    </citation>
    <scope>NUCLEOTIDE SEQUENCE</scope>
    <source>
        <strain evidence="2">TRa018bII</strain>
    </source>
</reference>
<dbReference type="Proteomes" id="UP000824998">
    <property type="component" value="Unassembled WGS sequence"/>
</dbReference>
<feature type="region of interest" description="Disordered" evidence="1">
    <location>
        <begin position="49"/>
        <end position="104"/>
    </location>
</feature>
<organism evidence="2 3">
    <name type="scientific">Amylocarpus encephaloides</name>
    <dbReference type="NCBI Taxonomy" id="45428"/>
    <lineage>
        <taxon>Eukaryota</taxon>
        <taxon>Fungi</taxon>
        <taxon>Dikarya</taxon>
        <taxon>Ascomycota</taxon>
        <taxon>Pezizomycotina</taxon>
        <taxon>Leotiomycetes</taxon>
        <taxon>Helotiales</taxon>
        <taxon>Helotiales incertae sedis</taxon>
        <taxon>Amylocarpus</taxon>
    </lineage>
</organism>
<dbReference type="AlphaFoldDB" id="A0A9P8CAB4"/>
<comment type="caution">
    <text evidence="2">The sequence shown here is derived from an EMBL/GenBank/DDBJ whole genome shotgun (WGS) entry which is preliminary data.</text>
</comment>
<evidence type="ECO:0000313" key="3">
    <source>
        <dbReference type="Proteomes" id="UP000824998"/>
    </source>
</evidence>
<evidence type="ECO:0000256" key="1">
    <source>
        <dbReference type="SAM" id="MobiDB-lite"/>
    </source>
</evidence>
<sequence length="323" mass="37291">MSALFMFYSWSCHHTPYRLVHYSRTERPHIEKPKQQLVLVERVKMPYYQGNNCQHGDQRHPNFAYNNDRRRYHDNSHDQQPFSYNSQDDNAPRHQEDDSYDDTYCDGQQYFAAYNNHHPHARHQQRYSTIGDSNDSSQGQSHIRSPEQQLSRDSNDGNPPGDSLPPTASTPSPKSPKPKTDRCPNWTAIMDSHPEGMAHLEDSHITRGGQNKYVKAGALDKWDDTRPDDLVRKDGEIYGYDQEYRDRYEYGYNKGDAGEGKSVEQQFRDHLAVDTSKWTIHEKIRHVADGRVLVARMQRGEKRGGGGGLGCVICWCGTELEDF</sequence>
<proteinExistence type="predicted"/>
<gene>
    <name evidence="2" type="ORF">BJ875DRAFT_436242</name>
</gene>
<feature type="compositionally biased region" description="Polar residues" evidence="1">
    <location>
        <begin position="78"/>
        <end position="89"/>
    </location>
</feature>